<reference evidence="1" key="1">
    <citation type="journal article" date="2019" name="bioRxiv">
        <title>The Genome of the Zebra Mussel, Dreissena polymorpha: A Resource for Invasive Species Research.</title>
        <authorList>
            <person name="McCartney M.A."/>
            <person name="Auch B."/>
            <person name="Kono T."/>
            <person name="Mallez S."/>
            <person name="Zhang Y."/>
            <person name="Obille A."/>
            <person name="Becker A."/>
            <person name="Abrahante J.E."/>
            <person name="Garbe J."/>
            <person name="Badalamenti J.P."/>
            <person name="Herman A."/>
            <person name="Mangelson H."/>
            <person name="Liachko I."/>
            <person name="Sullivan S."/>
            <person name="Sone E.D."/>
            <person name="Koren S."/>
            <person name="Silverstein K.A.T."/>
            <person name="Beckman K.B."/>
            <person name="Gohl D.M."/>
        </authorList>
    </citation>
    <scope>NUCLEOTIDE SEQUENCE</scope>
    <source>
        <strain evidence="1">Duluth1</strain>
        <tissue evidence="1">Whole animal</tissue>
    </source>
</reference>
<accession>A0A9D3Z0V7</accession>
<sequence length="116" mass="13336">MWVSTCHGYTIVGAAEGAEVNITGAASHRNQQWTKQLLKPRLPANMCSSYWVRRKMMRSIGHMTCFVNWRSSSHLMERCSGRRRPDGSSLRRTWRKVVNAGPSRMWPPCHCTRCLS</sequence>
<name>A0A9D3Z0V7_DREPO</name>
<proteinExistence type="predicted"/>
<evidence type="ECO:0000313" key="1">
    <source>
        <dbReference type="EMBL" id="KAH3708297.1"/>
    </source>
</evidence>
<dbReference type="AlphaFoldDB" id="A0A9D3Z0V7"/>
<gene>
    <name evidence="1" type="ORF">DPMN_067744</name>
</gene>
<dbReference type="EMBL" id="JAIWYP010000014">
    <property type="protein sequence ID" value="KAH3708297.1"/>
    <property type="molecule type" value="Genomic_DNA"/>
</dbReference>
<organism evidence="1 2">
    <name type="scientific">Dreissena polymorpha</name>
    <name type="common">Zebra mussel</name>
    <name type="synonym">Mytilus polymorpha</name>
    <dbReference type="NCBI Taxonomy" id="45954"/>
    <lineage>
        <taxon>Eukaryota</taxon>
        <taxon>Metazoa</taxon>
        <taxon>Spiralia</taxon>
        <taxon>Lophotrochozoa</taxon>
        <taxon>Mollusca</taxon>
        <taxon>Bivalvia</taxon>
        <taxon>Autobranchia</taxon>
        <taxon>Heteroconchia</taxon>
        <taxon>Euheterodonta</taxon>
        <taxon>Imparidentia</taxon>
        <taxon>Neoheterodontei</taxon>
        <taxon>Myida</taxon>
        <taxon>Dreissenoidea</taxon>
        <taxon>Dreissenidae</taxon>
        <taxon>Dreissena</taxon>
    </lineage>
</organism>
<evidence type="ECO:0000313" key="2">
    <source>
        <dbReference type="Proteomes" id="UP000828390"/>
    </source>
</evidence>
<dbReference type="Proteomes" id="UP000828390">
    <property type="component" value="Unassembled WGS sequence"/>
</dbReference>
<protein>
    <submittedName>
        <fullName evidence="1">Uncharacterized protein</fullName>
    </submittedName>
</protein>
<reference evidence="1" key="2">
    <citation type="submission" date="2020-11" db="EMBL/GenBank/DDBJ databases">
        <authorList>
            <person name="McCartney M.A."/>
            <person name="Auch B."/>
            <person name="Kono T."/>
            <person name="Mallez S."/>
            <person name="Becker A."/>
            <person name="Gohl D.M."/>
            <person name="Silverstein K.A.T."/>
            <person name="Koren S."/>
            <person name="Bechman K.B."/>
            <person name="Herman A."/>
            <person name="Abrahante J.E."/>
            <person name="Garbe J."/>
        </authorList>
    </citation>
    <scope>NUCLEOTIDE SEQUENCE</scope>
    <source>
        <strain evidence="1">Duluth1</strain>
        <tissue evidence="1">Whole animal</tissue>
    </source>
</reference>
<keyword evidence="2" id="KW-1185">Reference proteome</keyword>
<comment type="caution">
    <text evidence="1">The sequence shown here is derived from an EMBL/GenBank/DDBJ whole genome shotgun (WGS) entry which is preliminary data.</text>
</comment>